<proteinExistence type="predicted"/>
<evidence type="ECO:0000313" key="3">
    <source>
        <dbReference type="Proteomes" id="UP000031565"/>
    </source>
</evidence>
<dbReference type="RefSeq" id="WP_105628887.1">
    <property type="nucleotide sequence ID" value="NZ_CM020866.1"/>
</dbReference>
<evidence type="ECO:0008006" key="4">
    <source>
        <dbReference type="Google" id="ProtNLM"/>
    </source>
</evidence>
<gene>
    <name evidence="1" type="ORF">SMSRO_SF004280</name>
    <name evidence="2" type="ORF">SMSRO_SF024020</name>
</gene>
<sequence length="193" mass="22659">MLIIRFQYTHLIDNKRGNNQTKRLLSIIGVISLVATSTTSLVGCKTEDQLWLEKLKKEKEENKINTTNQEIKDNLEWIAPQEKPFNEIDDKYYYVVWCGDKNQKWYLSKFNNDTKLEDGNEKKIDKLNNSTLSLYFYIDSSFPVLTTDIFSENIKIPWSSKSKYINSVYRWNLTKQEPDLIVDNDGNVKVKGE</sequence>
<evidence type="ECO:0000313" key="1">
    <source>
        <dbReference type="EMBL" id="PQM30648.1"/>
    </source>
</evidence>
<comment type="caution">
    <text evidence="1">The sequence shown here is derived from an EMBL/GenBank/DDBJ whole genome shotgun (WGS) entry which is preliminary data.</text>
</comment>
<reference evidence="1" key="1">
    <citation type="submission" date="2014-10" db="EMBL/GenBank/DDBJ databases">
        <authorList>
            <person name="Seo M.-J."/>
            <person name="Seok Y.J."/>
            <person name="Cha I.-T."/>
        </authorList>
    </citation>
    <scope>NUCLEOTIDE SEQUENCE</scope>
    <source>
        <strain evidence="1">MSRO</strain>
    </source>
</reference>
<reference evidence="1 3" key="2">
    <citation type="journal article" date="2015" name="MBio">
        <title>Genome sequence of the Drosophila melanogaster male-killing Spiroplasma strain MSRO endosymbiont.</title>
        <authorList>
            <person name="Paredes J.C."/>
            <person name="Herren J.K."/>
            <person name="Schupfer F."/>
            <person name="Marin R."/>
            <person name="Claverol S."/>
            <person name="Kuo C.H."/>
            <person name="Lemaitre B."/>
            <person name="Beven L."/>
        </authorList>
    </citation>
    <scope>NUCLEOTIDE SEQUENCE [LARGE SCALE GENOMIC DNA]</scope>
    <source>
        <strain evidence="1 3">MSRO</strain>
    </source>
</reference>
<dbReference type="EMBL" id="JTLV02000001">
    <property type="protein sequence ID" value="PQM32481.1"/>
    <property type="molecule type" value="Genomic_DNA"/>
</dbReference>
<organism evidence="1 3">
    <name type="scientific">Spiroplasma poulsonii</name>
    <dbReference type="NCBI Taxonomy" id="2138"/>
    <lineage>
        <taxon>Bacteria</taxon>
        <taxon>Bacillati</taxon>
        <taxon>Mycoplasmatota</taxon>
        <taxon>Mollicutes</taxon>
        <taxon>Entomoplasmatales</taxon>
        <taxon>Spiroplasmataceae</taxon>
        <taxon>Spiroplasma</taxon>
    </lineage>
</organism>
<evidence type="ECO:0000313" key="2">
    <source>
        <dbReference type="EMBL" id="PQM32481.1"/>
    </source>
</evidence>
<dbReference type="InterPro" id="IPR054816">
    <property type="entry name" value="Lipoprotein_mollicutes-type_CS"/>
</dbReference>
<accession>A0A2P6FB08</accession>
<dbReference type="Proteomes" id="UP000031565">
    <property type="component" value="Unassembled WGS sequence"/>
</dbReference>
<reference evidence="1" key="3">
    <citation type="submission" date="2017-11" db="EMBL/GenBank/DDBJ databases">
        <title>Cell-free culture of the endosymbiotic bacteria Spiroplasma poulsonii highlights bacterial genes involved in host-symbiont interactions.</title>
        <authorList>
            <person name="Masson F."/>
            <person name="Calderon Copete S.P."/>
            <person name="Schupfer F."/>
            <person name="Garcia-Arraez G."/>
            <person name="Lemaitre B."/>
        </authorList>
    </citation>
    <scope>NUCLEOTIDE SEQUENCE</scope>
    <source>
        <strain evidence="1">MSRO</strain>
    </source>
</reference>
<name>A0A2P6FB08_9MOLU</name>
<dbReference type="EMBL" id="JTLV02000001">
    <property type="protein sequence ID" value="PQM30648.1"/>
    <property type="molecule type" value="Genomic_DNA"/>
</dbReference>
<dbReference type="AlphaFoldDB" id="A0A2P6FB08"/>
<protein>
    <recommendedName>
        <fullName evidence="4">Lipoprotein</fullName>
    </recommendedName>
</protein>
<dbReference type="NCBIfam" id="NF038029">
    <property type="entry name" value="LP_plasma"/>
    <property type="match status" value="1"/>
</dbReference>
<keyword evidence="3" id="KW-1185">Reference proteome</keyword>